<comment type="caution">
    <text evidence="1">The sequence shown here is derived from an EMBL/GenBank/DDBJ whole genome shotgun (WGS) entry which is preliminary data.</text>
</comment>
<dbReference type="EMBL" id="AMGW01000002">
    <property type="protein sequence ID" value="EXJ61906.1"/>
    <property type="molecule type" value="Genomic_DNA"/>
</dbReference>
<gene>
    <name evidence="1" type="ORF">A1O7_02337</name>
</gene>
<protein>
    <submittedName>
        <fullName evidence="1">Uncharacterized protein</fullName>
    </submittedName>
</protein>
<dbReference type="InterPro" id="IPR027796">
    <property type="entry name" value="OTT_1508_deam-like"/>
</dbReference>
<accession>W9WBH2</accession>
<sequence>FRTTLKNAGLNCRKWFNNKFIMQIDKLAAYHRIPDTLARAAHRKATRHLFSSIKVEYVDAYKPRPSLVSLTGKKVDCHVHAEVQLVIHYLQPVTTLPPRYIGTSKGACFLCHLLIVEHSRFAVSTWHGRLFDQWTIPDLAEYTPENVATLRAIIQRMHDKSSRLLTVPHPKRPHPLTS</sequence>
<dbReference type="Pfam" id="PF14441">
    <property type="entry name" value="OTT_1508_deam"/>
    <property type="match status" value="1"/>
</dbReference>
<name>W9WBH2_9EURO</name>
<reference evidence="1 2" key="1">
    <citation type="submission" date="2013-03" db="EMBL/GenBank/DDBJ databases">
        <title>The Genome Sequence of Cladophialophora yegresii CBS 114405.</title>
        <authorList>
            <consortium name="The Broad Institute Genomics Platform"/>
            <person name="Cuomo C."/>
            <person name="de Hoog S."/>
            <person name="Gorbushina A."/>
            <person name="Walker B."/>
            <person name="Young S.K."/>
            <person name="Zeng Q."/>
            <person name="Gargeya S."/>
            <person name="Fitzgerald M."/>
            <person name="Haas B."/>
            <person name="Abouelleil A."/>
            <person name="Allen A.W."/>
            <person name="Alvarado L."/>
            <person name="Arachchi H.M."/>
            <person name="Berlin A.M."/>
            <person name="Chapman S.B."/>
            <person name="Gainer-Dewar J."/>
            <person name="Goldberg J."/>
            <person name="Griggs A."/>
            <person name="Gujja S."/>
            <person name="Hansen M."/>
            <person name="Howarth C."/>
            <person name="Imamovic A."/>
            <person name="Ireland A."/>
            <person name="Larimer J."/>
            <person name="McCowan C."/>
            <person name="Murphy C."/>
            <person name="Pearson M."/>
            <person name="Poon T.W."/>
            <person name="Priest M."/>
            <person name="Roberts A."/>
            <person name="Saif S."/>
            <person name="Shea T."/>
            <person name="Sisk P."/>
            <person name="Sykes S."/>
            <person name="Wortman J."/>
            <person name="Nusbaum C."/>
            <person name="Birren B."/>
        </authorList>
    </citation>
    <scope>NUCLEOTIDE SEQUENCE [LARGE SCALE GENOMIC DNA]</scope>
    <source>
        <strain evidence="1 2">CBS 114405</strain>
    </source>
</reference>
<dbReference type="eggNOG" id="ENOG502RXAF">
    <property type="taxonomic scope" value="Eukaryota"/>
</dbReference>
<keyword evidence="2" id="KW-1185">Reference proteome</keyword>
<dbReference type="STRING" id="1182544.W9WBH2"/>
<dbReference type="Proteomes" id="UP000019473">
    <property type="component" value="Unassembled WGS sequence"/>
</dbReference>
<dbReference type="HOGENOM" id="CLU_1514066_0_0_1"/>
<evidence type="ECO:0000313" key="1">
    <source>
        <dbReference type="EMBL" id="EXJ61906.1"/>
    </source>
</evidence>
<dbReference type="GeneID" id="19176945"/>
<evidence type="ECO:0000313" key="2">
    <source>
        <dbReference type="Proteomes" id="UP000019473"/>
    </source>
</evidence>
<organism evidence="1 2">
    <name type="scientific">Cladophialophora yegresii CBS 114405</name>
    <dbReference type="NCBI Taxonomy" id="1182544"/>
    <lineage>
        <taxon>Eukaryota</taxon>
        <taxon>Fungi</taxon>
        <taxon>Dikarya</taxon>
        <taxon>Ascomycota</taxon>
        <taxon>Pezizomycotina</taxon>
        <taxon>Eurotiomycetes</taxon>
        <taxon>Chaetothyriomycetidae</taxon>
        <taxon>Chaetothyriales</taxon>
        <taxon>Herpotrichiellaceae</taxon>
        <taxon>Cladophialophora</taxon>
    </lineage>
</organism>
<feature type="non-terminal residue" evidence="1">
    <location>
        <position position="1"/>
    </location>
</feature>
<dbReference type="VEuPathDB" id="FungiDB:A1O7_02337"/>
<dbReference type="RefSeq" id="XP_007754560.1">
    <property type="nucleotide sequence ID" value="XM_007756370.1"/>
</dbReference>
<proteinExistence type="predicted"/>
<dbReference type="AlphaFoldDB" id="W9WBH2"/>
<dbReference type="OrthoDB" id="4851849at2759"/>
<feature type="non-terminal residue" evidence="1">
    <location>
        <position position="178"/>
    </location>
</feature>